<dbReference type="InterPro" id="IPR005119">
    <property type="entry name" value="LysR_subst-bd"/>
</dbReference>
<evidence type="ECO:0000256" key="1">
    <source>
        <dbReference type="ARBA" id="ARBA00009437"/>
    </source>
</evidence>
<comment type="similarity">
    <text evidence="1">Belongs to the LysR transcriptional regulatory family.</text>
</comment>
<dbReference type="Pfam" id="PF03466">
    <property type="entry name" value="LysR_substrate"/>
    <property type="match status" value="1"/>
</dbReference>
<dbReference type="GO" id="GO:0003677">
    <property type="term" value="F:DNA binding"/>
    <property type="evidence" value="ECO:0007669"/>
    <property type="project" value="UniProtKB-KW"/>
</dbReference>
<dbReference type="InterPro" id="IPR050950">
    <property type="entry name" value="HTH-type_LysR_regulators"/>
</dbReference>
<dbReference type="PANTHER" id="PTHR30419">
    <property type="entry name" value="HTH-TYPE TRANSCRIPTIONAL REGULATOR YBHD"/>
    <property type="match status" value="1"/>
</dbReference>
<name>A0A1B1Z926_9BACL</name>
<dbReference type="InterPro" id="IPR036388">
    <property type="entry name" value="WH-like_DNA-bd_sf"/>
</dbReference>
<dbReference type="PANTHER" id="PTHR30419:SF28">
    <property type="entry name" value="HTH-TYPE TRANSCRIPTIONAL REGULATOR BSDA"/>
    <property type="match status" value="1"/>
</dbReference>
<dbReference type="InterPro" id="IPR036390">
    <property type="entry name" value="WH_DNA-bd_sf"/>
</dbReference>
<evidence type="ECO:0000313" key="6">
    <source>
        <dbReference type="EMBL" id="ANX13936.1"/>
    </source>
</evidence>
<dbReference type="RefSeq" id="WP_066293430.1">
    <property type="nucleotide sequence ID" value="NZ_CP016761.1"/>
</dbReference>
<dbReference type="PRINTS" id="PR00039">
    <property type="entry name" value="HTHLYSR"/>
</dbReference>
<proteinExistence type="inferred from homology"/>
<protein>
    <recommendedName>
        <fullName evidence="5">HTH lysR-type domain-containing protein</fullName>
    </recommendedName>
</protein>
<evidence type="ECO:0000259" key="5">
    <source>
        <dbReference type="PROSITE" id="PS50931"/>
    </source>
</evidence>
<dbReference type="OrthoDB" id="9803735at2"/>
<evidence type="ECO:0000256" key="4">
    <source>
        <dbReference type="ARBA" id="ARBA00023163"/>
    </source>
</evidence>
<dbReference type="GO" id="GO:0003700">
    <property type="term" value="F:DNA-binding transcription factor activity"/>
    <property type="evidence" value="ECO:0007669"/>
    <property type="project" value="InterPro"/>
</dbReference>
<evidence type="ECO:0000256" key="2">
    <source>
        <dbReference type="ARBA" id="ARBA00023015"/>
    </source>
</evidence>
<evidence type="ECO:0000313" key="7">
    <source>
        <dbReference type="Proteomes" id="UP000077412"/>
    </source>
</evidence>
<dbReference type="Gene3D" id="3.40.190.290">
    <property type="match status" value="1"/>
</dbReference>
<keyword evidence="2" id="KW-0805">Transcription regulation</keyword>
<feature type="domain" description="HTH lysR-type" evidence="5">
    <location>
        <begin position="1"/>
        <end position="58"/>
    </location>
</feature>
<keyword evidence="3" id="KW-0238">DNA-binding</keyword>
<dbReference type="KEGG" id="far:ABE41_018140"/>
<reference evidence="6 7" key="1">
    <citation type="submission" date="2016-08" db="EMBL/GenBank/DDBJ databases">
        <title>Complete genome sequence of Fictibacillus arsenicus G25-54, a strain with toxicity to nematodes and a potential arsenic-resistance activity.</title>
        <authorList>
            <person name="Zheng Z."/>
        </authorList>
    </citation>
    <scope>NUCLEOTIDE SEQUENCE [LARGE SCALE GENOMIC DNA]</scope>
    <source>
        <strain evidence="6 7">G25-54</strain>
    </source>
</reference>
<dbReference type="InterPro" id="IPR000847">
    <property type="entry name" value="LysR_HTH_N"/>
</dbReference>
<dbReference type="PROSITE" id="PS50931">
    <property type="entry name" value="HTH_LYSR"/>
    <property type="match status" value="1"/>
</dbReference>
<organism evidence="6 7">
    <name type="scientific">Fictibacillus arsenicus</name>
    <dbReference type="NCBI Taxonomy" id="255247"/>
    <lineage>
        <taxon>Bacteria</taxon>
        <taxon>Bacillati</taxon>
        <taxon>Bacillota</taxon>
        <taxon>Bacilli</taxon>
        <taxon>Bacillales</taxon>
        <taxon>Fictibacillaceae</taxon>
        <taxon>Fictibacillus</taxon>
    </lineage>
</organism>
<gene>
    <name evidence="6" type="ORF">ABE41_018140</name>
</gene>
<dbReference type="FunFam" id="1.10.10.10:FF:000001">
    <property type="entry name" value="LysR family transcriptional regulator"/>
    <property type="match status" value="1"/>
</dbReference>
<dbReference type="CDD" id="cd05466">
    <property type="entry name" value="PBP2_LTTR_substrate"/>
    <property type="match status" value="1"/>
</dbReference>
<dbReference type="EMBL" id="CP016761">
    <property type="protein sequence ID" value="ANX13936.1"/>
    <property type="molecule type" value="Genomic_DNA"/>
</dbReference>
<dbReference type="SUPFAM" id="SSF53850">
    <property type="entry name" value="Periplasmic binding protein-like II"/>
    <property type="match status" value="1"/>
</dbReference>
<dbReference type="STRING" id="255247.ABE41_018140"/>
<dbReference type="Pfam" id="PF00126">
    <property type="entry name" value="HTH_1"/>
    <property type="match status" value="1"/>
</dbReference>
<dbReference type="Gene3D" id="1.10.10.10">
    <property type="entry name" value="Winged helix-like DNA-binding domain superfamily/Winged helix DNA-binding domain"/>
    <property type="match status" value="1"/>
</dbReference>
<evidence type="ECO:0000256" key="3">
    <source>
        <dbReference type="ARBA" id="ARBA00023125"/>
    </source>
</evidence>
<dbReference type="AlphaFoldDB" id="A0A1B1Z926"/>
<dbReference type="SUPFAM" id="SSF46785">
    <property type="entry name" value="Winged helix' DNA-binding domain"/>
    <property type="match status" value="1"/>
</dbReference>
<keyword evidence="7" id="KW-1185">Reference proteome</keyword>
<sequence>MEIHQLEYVVAVANHRQFTKAAEEICLSQSSLSQQIIKLEEELEVRLFDRTTRSVRLTPAGKEFLLYAKRILSEVKQARKTMLQYTDLERGHIVLGTLPIIGQLGFTSLIASFQRKYPGINIEIREGGSEDLLEWLLLAEIEVALLTPPDRLKSEENLEFHLLLEDEIVLITSLSHRLANSDKINLADAATENFLFMNYHSGMRKISKLACNLAGFEPKIIYESSQVETICGLVEENIGVALLTSRVAASYKHYKIHVVHLNRAYMRKTALALPKTQFISKAVDAFRDFTLDWIPNIKN</sequence>
<accession>A0A1B1Z926</accession>
<dbReference type="GO" id="GO:0005829">
    <property type="term" value="C:cytosol"/>
    <property type="evidence" value="ECO:0007669"/>
    <property type="project" value="TreeGrafter"/>
</dbReference>
<keyword evidence="4" id="KW-0804">Transcription</keyword>
<dbReference type="Proteomes" id="UP000077412">
    <property type="component" value="Chromosome"/>
</dbReference>